<proteinExistence type="predicted"/>
<evidence type="ECO:0000256" key="1">
    <source>
        <dbReference type="ARBA" id="ARBA00022801"/>
    </source>
</evidence>
<dbReference type="SMART" id="SM00331">
    <property type="entry name" value="PP2C_SIG"/>
    <property type="match status" value="1"/>
</dbReference>
<sequence>MASGQLYALDLGQPLGDRKVLIADDSLYDQRILSRFLHWAGITRIACVSNGPELLSCIGAFDPDLLVLDADLAGADDLLALCRELRSNPRWHDLPILVQGAQMTDQMRTLCFQAGATDLLGKPVNPGECIARVRYHLERRSMVQELRAFRERVGQDLGQARAMQLSLAPEPLWLEALADRHRLAIAPVFETSDEVGGDFWTAFEIDAQRIGVFIADLSGHGIAAAINAFRLHTLLTRQPVEELAEPARLLTNLNQRLSAILAPGQFATAFYGVIDRGSDRLHYAGAGAPPPLLARSGGLSALDSSGLPLGILEEADYAARSAPFRDGDALFLYSDAMTEAQDAAGAMLGDDGLADLVAQALAEAPGWPLLWVMTRFTERFGTRLCDDLTALWIARQETPDRFFPPSD</sequence>
<dbReference type="SUPFAM" id="SSF52172">
    <property type="entry name" value="CheY-like"/>
    <property type="match status" value="1"/>
</dbReference>
<dbReference type="InterPro" id="IPR001789">
    <property type="entry name" value="Sig_transdc_resp-reg_receiver"/>
</dbReference>
<protein>
    <submittedName>
        <fullName evidence="4">Two-component response regulator</fullName>
    </submittedName>
</protein>
<dbReference type="PROSITE" id="PS50110">
    <property type="entry name" value="RESPONSE_REGULATORY"/>
    <property type="match status" value="1"/>
</dbReference>
<dbReference type="GO" id="GO:0016791">
    <property type="term" value="F:phosphatase activity"/>
    <property type="evidence" value="ECO:0007669"/>
    <property type="project" value="TreeGrafter"/>
</dbReference>
<dbReference type="OrthoDB" id="9811749at2"/>
<dbReference type="GO" id="GO:0000160">
    <property type="term" value="P:phosphorelay signal transduction system"/>
    <property type="evidence" value="ECO:0007669"/>
    <property type="project" value="InterPro"/>
</dbReference>
<accession>G7Z842</accession>
<evidence type="ECO:0000313" key="4">
    <source>
        <dbReference type="EMBL" id="CBS85604.1"/>
    </source>
</evidence>
<feature type="modified residue" description="4-aspartylphosphate" evidence="2">
    <location>
        <position position="69"/>
    </location>
</feature>
<dbReference type="Proteomes" id="UP000005667">
    <property type="component" value="Chromosome"/>
</dbReference>
<reference evidence="5" key="1">
    <citation type="journal article" date="2011" name="PLoS Genet.">
        <title>Azospirillum genomes reveal transition of bacteria from aquatic to terrestrial environments.</title>
        <authorList>
            <person name="Wisniewski-Dye F."/>
            <person name="Borziak K."/>
            <person name="Khalsa-Moyers G."/>
            <person name="Alexandre G."/>
            <person name="Sukharnikov L.O."/>
            <person name="Wuichet K."/>
            <person name="Hurst G.B."/>
            <person name="McDonald W.H."/>
            <person name="Robertson J.S."/>
            <person name="Barbe V."/>
            <person name="Calteau A."/>
            <person name="Rouy Z."/>
            <person name="Mangenot S."/>
            <person name="Prigent-Combaret C."/>
            <person name="Normand P."/>
            <person name="Boyer M."/>
            <person name="Siguier P."/>
            <person name="Dessaux Y."/>
            <person name="Elmerich C."/>
            <person name="Condemine G."/>
            <person name="Krishnen G."/>
            <person name="Kennedy I."/>
            <person name="Paterson A.H."/>
            <person name="Gonzalez V."/>
            <person name="Mavingui P."/>
            <person name="Zhulin I.B."/>
        </authorList>
    </citation>
    <scope>NUCLEOTIDE SEQUENCE [LARGE SCALE GENOMIC DNA]</scope>
    <source>
        <strain evidence="5">4B</strain>
    </source>
</reference>
<keyword evidence="2" id="KW-0597">Phosphoprotein</keyword>
<gene>
    <name evidence="4" type="ordered locus">AZOLI_0195</name>
</gene>
<dbReference type="RefSeq" id="WP_014246670.1">
    <property type="nucleotide sequence ID" value="NC_016622.1"/>
</dbReference>
<dbReference type="EMBL" id="FQ311868">
    <property type="protein sequence ID" value="CBS85604.1"/>
    <property type="molecule type" value="Genomic_DNA"/>
</dbReference>
<dbReference type="InterPro" id="IPR001932">
    <property type="entry name" value="PPM-type_phosphatase-like_dom"/>
</dbReference>
<dbReference type="HOGENOM" id="CLU_000445_43_7_5"/>
<dbReference type="STRING" id="862719.AZOLI_0195"/>
<dbReference type="Gene3D" id="3.40.50.2300">
    <property type="match status" value="1"/>
</dbReference>
<dbReference type="KEGG" id="ali:AZOLI_0195"/>
<organism evidence="4 5">
    <name type="scientific">Azospirillum lipoferum (strain 4B)</name>
    <dbReference type="NCBI Taxonomy" id="862719"/>
    <lineage>
        <taxon>Bacteria</taxon>
        <taxon>Pseudomonadati</taxon>
        <taxon>Pseudomonadota</taxon>
        <taxon>Alphaproteobacteria</taxon>
        <taxon>Rhodospirillales</taxon>
        <taxon>Azospirillaceae</taxon>
        <taxon>Azospirillum</taxon>
    </lineage>
</organism>
<dbReference type="Gene3D" id="3.60.40.10">
    <property type="entry name" value="PPM-type phosphatase domain"/>
    <property type="match status" value="1"/>
</dbReference>
<feature type="domain" description="Response regulatory" evidence="3">
    <location>
        <begin position="19"/>
        <end position="137"/>
    </location>
</feature>
<dbReference type="Pfam" id="PF00072">
    <property type="entry name" value="Response_reg"/>
    <property type="match status" value="1"/>
</dbReference>
<dbReference type="PANTHER" id="PTHR43156:SF2">
    <property type="entry name" value="STAGE II SPORULATION PROTEIN E"/>
    <property type="match status" value="1"/>
</dbReference>
<keyword evidence="5" id="KW-1185">Reference proteome</keyword>
<evidence type="ECO:0000256" key="2">
    <source>
        <dbReference type="PROSITE-ProRule" id="PRU00169"/>
    </source>
</evidence>
<name>G7Z842_AZOL4</name>
<dbReference type="InterPro" id="IPR052016">
    <property type="entry name" value="Bact_Sigma-Reg"/>
</dbReference>
<dbReference type="Pfam" id="PF07228">
    <property type="entry name" value="SpoIIE"/>
    <property type="match status" value="1"/>
</dbReference>
<dbReference type="SMART" id="SM00448">
    <property type="entry name" value="REC"/>
    <property type="match status" value="1"/>
</dbReference>
<dbReference type="InterPro" id="IPR011006">
    <property type="entry name" value="CheY-like_superfamily"/>
</dbReference>
<evidence type="ECO:0000259" key="3">
    <source>
        <dbReference type="PROSITE" id="PS50110"/>
    </source>
</evidence>
<evidence type="ECO:0000313" key="5">
    <source>
        <dbReference type="Proteomes" id="UP000005667"/>
    </source>
</evidence>
<keyword evidence="1" id="KW-0378">Hydrolase</keyword>
<dbReference type="InterPro" id="IPR036457">
    <property type="entry name" value="PPM-type-like_dom_sf"/>
</dbReference>
<dbReference type="AlphaFoldDB" id="G7Z842"/>
<dbReference type="PANTHER" id="PTHR43156">
    <property type="entry name" value="STAGE II SPORULATION PROTEIN E-RELATED"/>
    <property type="match status" value="1"/>
</dbReference>